<reference evidence="2 3" key="1">
    <citation type="submission" date="2017-09" db="EMBL/GenBank/DDBJ databases">
        <title>Arcobacter canalis sp. nov., a new species isolated from a water canal contaminated with urban sewage.</title>
        <authorList>
            <person name="Perez-Cataluna A."/>
            <person name="Salas-Masso N."/>
            <person name="Figueras M.J."/>
        </authorList>
    </citation>
    <scope>NUCLEOTIDE SEQUENCE [LARGE SCALE GENOMIC DNA]</scope>
    <source>
        <strain evidence="2 3">F98-3</strain>
    </source>
</reference>
<dbReference type="Proteomes" id="UP000221222">
    <property type="component" value="Unassembled WGS sequence"/>
</dbReference>
<evidence type="ECO:0000313" key="2">
    <source>
        <dbReference type="EMBL" id="PHO19478.1"/>
    </source>
</evidence>
<sequence>MSWKVTANDIKNWSLTNSREAQETLPKLVKNLILATSSPKYIDLPSGDSIQVGGWDGVLNVEEGNSFIPSGESRWEFGTDKNINPKAEKDYKKRTDSEANLNQSYIFVTTQIWNKKQEFEKNKNQENKWKEVRGINASDLETWLELAPAVHRWFSKSIGKRPENALDIKEAFSRWSNQTEIKLSKDLVILSREEDKKKLIEFLEDIPSKIVIVSQSEQESYIFSISALLDEEKFSNKVLIVESQNEWDNLISSKYSLILIPQNFSPVNIGQAVANGHFVIQAEEEINSKEDSSKKINLKKIWKEQKSKVLEDMGLDIHKAYELLNETKGFLHAIEKHRFLKPIESYHIPLWVEEFDINILSTILFINSWNGENEHDKKILESLSELSYLEFEKHLESLKVKKESPIRKVGNIWQVISKVNLWDLISNRIPTNQIDKLEDILIEIFGEIDPIFAVDKKKRFYTFDKKLKYSGLIRESLADTICLISALGKNNLSYSKDINKTLSNWLEKLYNKNLNVESWYSYHHQLILLAETDPSSFLTALEKTIDNAKNQIEKLFESEDFMTQGCDHCDLVWALETISWNDEYIIRIVRLLIKLSKIEIKMNISNTPFNTLIHIFLGWINYSSLNYDEKIQILENIMLKEDFDITWKLLIELLPDRFSSASPLHTPKYNIWNEKLPLEVFQSDYYNYENEICRILLENTNENVNKWANIFENIDKFTDEYFIKVNESFCKLDINTFSEKDKLKIATIIRENIHNHKKYANSDWTREKDEIEILEKSFYFIEPQNLVYKYKYLFEDFYPKVLNLKTRDDDFEREDREYDSLRIDALKEILKYKDFDTLLNFISECKYPNIIAKTFAKTDVTSLDSKIYDLIKSEDKRFLEFVQVYISSLYFNNKLEIDNEFLSKYADEEQAKVLLSLNFKSKIFELLKECSEKTQEYYWQNNNNYFLLDDGDLDYFKWVFEQLLKFNRPMKAVDFVYMVLQLEKKGKIINIDLDLIHQALILLATKDNGENLTHYEIHEVLEYYQNNSTNINKNIELEWIYVSFDDFKPLNIEQKVIESPEFFVELISYIYKSDRGREKEENLTDEQIKIRAETAWKVLEKLSLFSDHIKEKSLNSDYLKDWVIKAQELFKKVDRVKIGDDKIGQILSKSPKGKDDIWPCESVREVLQLSWNKTIETGLLVGKKNQRGFVWRDKGGKQEYKLAKQYKDDAQKIKYKYPKTFELLITLSKWYEDDGKRKDLEEELR</sequence>
<protein>
    <submittedName>
        <fullName evidence="2">Uncharacterized protein</fullName>
    </submittedName>
</protein>
<name>A0A2G1DLV9_9BACT</name>
<evidence type="ECO:0000313" key="1">
    <source>
        <dbReference type="EMBL" id="AXX92251.1"/>
    </source>
</evidence>
<proteinExistence type="predicted"/>
<dbReference type="RefSeq" id="WP_099341294.1">
    <property type="nucleotide sequence ID" value="NZ_CP032098.1"/>
</dbReference>
<dbReference type="EMBL" id="CP032098">
    <property type="protein sequence ID" value="AXX92251.1"/>
    <property type="molecule type" value="Genomic_DNA"/>
</dbReference>
<organism evidence="2 3">
    <name type="scientific">Malaciobacter molluscorum LMG 25693</name>
    <dbReference type="NCBI Taxonomy" id="870501"/>
    <lineage>
        <taxon>Bacteria</taxon>
        <taxon>Pseudomonadati</taxon>
        <taxon>Campylobacterota</taxon>
        <taxon>Epsilonproteobacteria</taxon>
        <taxon>Campylobacterales</taxon>
        <taxon>Arcobacteraceae</taxon>
        <taxon>Malaciobacter</taxon>
    </lineage>
</organism>
<evidence type="ECO:0000313" key="4">
    <source>
        <dbReference type="Proteomes" id="UP000262712"/>
    </source>
</evidence>
<dbReference type="EMBL" id="NXFY01000001">
    <property type="protein sequence ID" value="PHO19478.1"/>
    <property type="molecule type" value="Genomic_DNA"/>
</dbReference>
<dbReference type="KEGG" id="amol:AMOL_1270"/>
<evidence type="ECO:0000313" key="3">
    <source>
        <dbReference type="Proteomes" id="UP000221222"/>
    </source>
</evidence>
<keyword evidence="3" id="KW-1185">Reference proteome</keyword>
<gene>
    <name evidence="1" type="ORF">AMOL_1270</name>
    <name evidence="2" type="ORF">CPU12_01475</name>
</gene>
<reference evidence="1 4" key="2">
    <citation type="submission" date="2018-08" db="EMBL/GenBank/DDBJ databases">
        <title>Complete genome of the Arcobacter molluscorum type strain LMG 25693.</title>
        <authorList>
            <person name="Miller W.G."/>
            <person name="Yee E."/>
            <person name="Bono J.L."/>
        </authorList>
    </citation>
    <scope>NUCLEOTIDE SEQUENCE [LARGE SCALE GENOMIC DNA]</scope>
    <source>
        <strain evidence="1 4">CECT 7696</strain>
    </source>
</reference>
<dbReference type="Proteomes" id="UP000262712">
    <property type="component" value="Chromosome"/>
</dbReference>
<accession>A0A2G1DLV9</accession>
<dbReference type="AlphaFoldDB" id="A0A2G1DLV9"/>